<keyword evidence="2" id="KW-1185">Reference proteome</keyword>
<sequence length="102" mass="11084">METPVLLCVKVSLSPKFEAFPHVIRSVSDLLLPRTIDGAIDNDLHRVKKEYEAFLPRTTGAMDGAAARGRLDLLQQLQTEYRGGCSPAAFVGAAAHAHLEVI</sequence>
<evidence type="ECO:0000313" key="1">
    <source>
        <dbReference type="EMBL" id="GMF40853.1"/>
    </source>
</evidence>
<protein>
    <submittedName>
        <fullName evidence="1">Unnamed protein product</fullName>
    </submittedName>
</protein>
<dbReference type="OrthoDB" id="94804at2759"/>
<reference evidence="1" key="1">
    <citation type="submission" date="2023-04" db="EMBL/GenBank/DDBJ databases">
        <title>Phytophthora fragariaefolia NBRC 109709.</title>
        <authorList>
            <person name="Ichikawa N."/>
            <person name="Sato H."/>
            <person name="Tonouchi N."/>
        </authorList>
    </citation>
    <scope>NUCLEOTIDE SEQUENCE</scope>
    <source>
        <strain evidence="1">NBRC 109709</strain>
    </source>
</reference>
<evidence type="ECO:0000313" key="2">
    <source>
        <dbReference type="Proteomes" id="UP001165121"/>
    </source>
</evidence>
<dbReference type="AlphaFoldDB" id="A0A9W6XJS9"/>
<accession>A0A9W6XJS9</accession>
<gene>
    <name evidence="1" type="ORF">Pfra01_001268800</name>
</gene>
<dbReference type="Proteomes" id="UP001165121">
    <property type="component" value="Unassembled WGS sequence"/>
</dbReference>
<dbReference type="EMBL" id="BSXT01001289">
    <property type="protein sequence ID" value="GMF40853.1"/>
    <property type="molecule type" value="Genomic_DNA"/>
</dbReference>
<comment type="caution">
    <text evidence="1">The sequence shown here is derived from an EMBL/GenBank/DDBJ whole genome shotgun (WGS) entry which is preliminary data.</text>
</comment>
<proteinExistence type="predicted"/>
<organism evidence="1 2">
    <name type="scientific">Phytophthora fragariaefolia</name>
    <dbReference type="NCBI Taxonomy" id="1490495"/>
    <lineage>
        <taxon>Eukaryota</taxon>
        <taxon>Sar</taxon>
        <taxon>Stramenopiles</taxon>
        <taxon>Oomycota</taxon>
        <taxon>Peronosporomycetes</taxon>
        <taxon>Peronosporales</taxon>
        <taxon>Peronosporaceae</taxon>
        <taxon>Phytophthora</taxon>
    </lineage>
</organism>
<name>A0A9W6XJS9_9STRA</name>